<accession>A0A835T2G9</accession>
<dbReference type="EMBL" id="JAEHOD010000079">
    <property type="protein sequence ID" value="KAG2430356.1"/>
    <property type="molecule type" value="Genomic_DNA"/>
</dbReference>
<feature type="compositionally biased region" description="Low complexity" evidence="1">
    <location>
        <begin position="1"/>
        <end position="17"/>
    </location>
</feature>
<dbReference type="InterPro" id="IPR040632">
    <property type="entry name" value="Sulfotransfer_4"/>
</dbReference>
<feature type="region of interest" description="Disordered" evidence="1">
    <location>
        <begin position="359"/>
        <end position="402"/>
    </location>
</feature>
<dbReference type="SUPFAM" id="SSF52540">
    <property type="entry name" value="P-loop containing nucleoside triphosphate hydrolases"/>
    <property type="match status" value="1"/>
</dbReference>
<dbReference type="Proteomes" id="UP000613740">
    <property type="component" value="Unassembled WGS sequence"/>
</dbReference>
<evidence type="ECO:0000256" key="1">
    <source>
        <dbReference type="SAM" id="MobiDB-lite"/>
    </source>
</evidence>
<comment type="caution">
    <text evidence="2">The sequence shown here is derived from an EMBL/GenBank/DDBJ whole genome shotgun (WGS) entry which is preliminary data.</text>
</comment>
<evidence type="ECO:0008006" key="4">
    <source>
        <dbReference type="Google" id="ProtNLM"/>
    </source>
</evidence>
<dbReference type="PANTHER" id="PTHR36978:SF4">
    <property type="entry name" value="P-LOOP CONTAINING NUCLEOSIDE TRIPHOSPHATE HYDROLASE PROTEIN"/>
    <property type="match status" value="1"/>
</dbReference>
<reference evidence="2" key="1">
    <citation type="journal article" date="2020" name="bioRxiv">
        <title>Comparative genomics of Chlamydomonas.</title>
        <authorList>
            <person name="Craig R.J."/>
            <person name="Hasan A.R."/>
            <person name="Ness R.W."/>
            <person name="Keightley P.D."/>
        </authorList>
    </citation>
    <scope>NUCLEOTIDE SEQUENCE</scope>
    <source>
        <strain evidence="2">CCAP 11/173</strain>
    </source>
</reference>
<evidence type="ECO:0000313" key="3">
    <source>
        <dbReference type="Proteomes" id="UP000613740"/>
    </source>
</evidence>
<dbReference type="OrthoDB" id="408152at2759"/>
<dbReference type="Pfam" id="PF17784">
    <property type="entry name" value="Sulfotransfer_4"/>
    <property type="match status" value="1"/>
</dbReference>
<dbReference type="PANTHER" id="PTHR36978">
    <property type="entry name" value="P-LOOP CONTAINING NUCLEOTIDE TRIPHOSPHATE HYDROLASE"/>
    <property type="match status" value="1"/>
</dbReference>
<keyword evidence="3" id="KW-1185">Reference proteome</keyword>
<feature type="region of interest" description="Disordered" evidence="1">
    <location>
        <begin position="1"/>
        <end position="85"/>
    </location>
</feature>
<organism evidence="2 3">
    <name type="scientific">Chlamydomonas schloesseri</name>
    <dbReference type="NCBI Taxonomy" id="2026947"/>
    <lineage>
        <taxon>Eukaryota</taxon>
        <taxon>Viridiplantae</taxon>
        <taxon>Chlorophyta</taxon>
        <taxon>core chlorophytes</taxon>
        <taxon>Chlorophyceae</taxon>
        <taxon>CS clade</taxon>
        <taxon>Chlamydomonadales</taxon>
        <taxon>Chlamydomonadaceae</taxon>
        <taxon>Chlamydomonas</taxon>
    </lineage>
</organism>
<dbReference type="InterPro" id="IPR027417">
    <property type="entry name" value="P-loop_NTPase"/>
</dbReference>
<gene>
    <name evidence="2" type="ORF">HYH02_013718</name>
</gene>
<feature type="compositionally biased region" description="Low complexity" evidence="1">
    <location>
        <begin position="27"/>
        <end position="51"/>
    </location>
</feature>
<protein>
    <recommendedName>
        <fullName evidence="4">Sulfotransferase</fullName>
    </recommendedName>
</protein>
<proteinExistence type="predicted"/>
<name>A0A835T2G9_9CHLO</name>
<dbReference type="AlphaFoldDB" id="A0A835T2G9"/>
<dbReference type="Gene3D" id="3.40.50.300">
    <property type="entry name" value="P-loop containing nucleotide triphosphate hydrolases"/>
    <property type="match status" value="1"/>
</dbReference>
<evidence type="ECO:0000313" key="2">
    <source>
        <dbReference type="EMBL" id="KAG2430356.1"/>
    </source>
</evidence>
<sequence length="476" mass="49505">MRRSYAAAVASEAPLSAGEHERGGSGAPRAAEPAAAADAHEGGSQQLQPQQHHQHHQQQEHGRTQQASVQGQGQGQGEGPRLQVLGAGFGRTGTLSLYVALNALGYRTHHMAEVINNPGQAPAWYQAGRERGAAADGGAAPACSGGGGNDDKQATAAYWCAPGLLGGYSAAVDWPAAAFLPQLLTAHPDLLVVLTSRDFDAWYDSARRTIFEMSEVGRPLVELPLHMRLLLAAVAPPLGRLRRMMLMVEELVWGPRGTFRGRFADKDFVFDEHYAQVRRLVPRGRLLEYDVRQGWGPLCAFLGRAPPSVQQPAAGGGGGAAAAAAAIKPPIVKLPGWRGHAVKGGSSKEAVGGTLTPTAATASSAGTSGAKAASGGIGSSSSSGQQQQQQQTRGAPPPASAEAAALAAEVAAAPLPFPHVNDTAEFRERMEAVRRLVRSIKWVQRGVEAAAAVGLGALLARLAAAALLTTGGRQRR</sequence>